<reference evidence="3 4" key="1">
    <citation type="journal article" date="2019" name="Int. J. Syst. Evol. Microbiol.">
        <title>Anaerobacillus alkaliphilus sp. nov., a novel alkaliphilic and moderately halophilic bacterium.</title>
        <authorList>
            <person name="Borsodi A.K."/>
            <person name="Aszalos J.M."/>
            <person name="Bihari P."/>
            <person name="Nagy I."/>
            <person name="Schumann P."/>
            <person name="Sproer C."/>
            <person name="Kovacs A.L."/>
            <person name="Boka K."/>
            <person name="Dobosy P."/>
            <person name="Ovari M."/>
            <person name="Szili-Kovacs T."/>
            <person name="Toth E."/>
        </authorList>
    </citation>
    <scope>NUCLEOTIDE SEQUENCE [LARGE SCALE GENOMIC DNA]</scope>
    <source>
        <strain evidence="3 4">B16-10</strain>
    </source>
</reference>
<dbReference type="GO" id="GO:0004519">
    <property type="term" value="F:endonuclease activity"/>
    <property type="evidence" value="ECO:0007669"/>
    <property type="project" value="UniProtKB-KW"/>
</dbReference>
<dbReference type="InterPro" id="IPR036691">
    <property type="entry name" value="Endo/exonu/phosph_ase_sf"/>
</dbReference>
<gene>
    <name evidence="3" type="ORF">DS745_02980</name>
</gene>
<dbReference type="InterPro" id="IPR005135">
    <property type="entry name" value="Endo/exonuclease/phosphatase"/>
</dbReference>
<evidence type="ECO:0000259" key="2">
    <source>
        <dbReference type="Pfam" id="PF03372"/>
    </source>
</evidence>
<dbReference type="SUPFAM" id="SSF56219">
    <property type="entry name" value="DNase I-like"/>
    <property type="match status" value="1"/>
</dbReference>
<name>A0A4Q0VXF7_9BACI</name>
<evidence type="ECO:0000313" key="3">
    <source>
        <dbReference type="EMBL" id="RXJ04364.1"/>
    </source>
</evidence>
<evidence type="ECO:0000313" key="4">
    <source>
        <dbReference type="Proteomes" id="UP000290649"/>
    </source>
</evidence>
<keyword evidence="3" id="KW-0540">Nuclease</keyword>
<dbReference type="PANTHER" id="PTHR15822">
    <property type="entry name" value="TRAF AND TNF RECEPTOR-ASSOCIATED PROTEIN"/>
    <property type="match status" value="1"/>
</dbReference>
<feature type="domain" description="Endonuclease/exonuclease/phosphatase" evidence="2">
    <location>
        <begin position="18"/>
        <end position="254"/>
    </location>
</feature>
<dbReference type="CDD" id="cd09079">
    <property type="entry name" value="RgfB-like"/>
    <property type="match status" value="1"/>
</dbReference>
<organism evidence="3 4">
    <name type="scientific">Anaerobacillus alkaliphilus</name>
    <dbReference type="NCBI Taxonomy" id="1548597"/>
    <lineage>
        <taxon>Bacteria</taxon>
        <taxon>Bacillati</taxon>
        <taxon>Bacillota</taxon>
        <taxon>Bacilli</taxon>
        <taxon>Bacillales</taxon>
        <taxon>Bacillaceae</taxon>
        <taxon>Anaerobacillus</taxon>
    </lineage>
</organism>
<dbReference type="Proteomes" id="UP000290649">
    <property type="component" value="Unassembled WGS sequence"/>
</dbReference>
<dbReference type="GO" id="GO:0016787">
    <property type="term" value="F:hydrolase activity"/>
    <property type="evidence" value="ECO:0007669"/>
    <property type="project" value="UniProtKB-KW"/>
</dbReference>
<dbReference type="InterPro" id="IPR051547">
    <property type="entry name" value="TDP2-like"/>
</dbReference>
<dbReference type="OrthoDB" id="9812537at2"/>
<dbReference type="RefSeq" id="WP_129077029.1">
    <property type="nucleotide sequence ID" value="NZ_QOUX01000001.1"/>
</dbReference>
<dbReference type="PANTHER" id="PTHR15822:SF23">
    <property type="entry name" value="ENDONUCLEASE_EXONUCLEASE_PHOSPHATASE FAMILY PROTEIN"/>
    <property type="match status" value="1"/>
</dbReference>
<dbReference type="AlphaFoldDB" id="A0A4Q0VXF7"/>
<keyword evidence="4" id="KW-1185">Reference proteome</keyword>
<protein>
    <submittedName>
        <fullName evidence="3">Endonuclease</fullName>
    </submittedName>
</protein>
<keyword evidence="3" id="KW-0255">Endonuclease</keyword>
<keyword evidence="1" id="KW-0378">Hydrolase</keyword>
<dbReference type="Gene3D" id="3.60.10.10">
    <property type="entry name" value="Endonuclease/exonuclease/phosphatase"/>
    <property type="match status" value="1"/>
</dbReference>
<sequence length="262" mass="30356">MRLLTLNCHSWREKNQLQKIKILARTIKENAYDVIALQEVSQSIFSKKIDKEVKRDHYGQVLLNELRAIGVHDYRLVWSFSHIGYISYEEGVAIITKHPIEETSSFYVSRTTNPLNWKARKIVGVKIQYNGKAISFYTCHLGWWDDKDEPFKDQIDRLMEHVPHDEAYFLLGDFNNDASKGNEGYDYLLQKGLVDTFEMATEKDKGTTVSGNIAGWSKNKQDLRIDYIFTNQEIPVSRSNVIFNGDNKPVISDHFGVELKVF</sequence>
<evidence type="ECO:0000256" key="1">
    <source>
        <dbReference type="ARBA" id="ARBA00022801"/>
    </source>
</evidence>
<proteinExistence type="predicted"/>
<accession>A0A4Q0VXF7</accession>
<dbReference type="Pfam" id="PF03372">
    <property type="entry name" value="Exo_endo_phos"/>
    <property type="match status" value="1"/>
</dbReference>
<dbReference type="EMBL" id="QOUX01000001">
    <property type="protein sequence ID" value="RXJ04364.1"/>
    <property type="molecule type" value="Genomic_DNA"/>
</dbReference>
<comment type="caution">
    <text evidence="3">The sequence shown here is derived from an EMBL/GenBank/DDBJ whole genome shotgun (WGS) entry which is preliminary data.</text>
</comment>